<dbReference type="Proteomes" id="UP001060085">
    <property type="component" value="Linkage Group LG07"/>
</dbReference>
<organism evidence="1 2">
    <name type="scientific">Catharanthus roseus</name>
    <name type="common">Madagascar periwinkle</name>
    <name type="synonym">Vinca rosea</name>
    <dbReference type="NCBI Taxonomy" id="4058"/>
    <lineage>
        <taxon>Eukaryota</taxon>
        <taxon>Viridiplantae</taxon>
        <taxon>Streptophyta</taxon>
        <taxon>Embryophyta</taxon>
        <taxon>Tracheophyta</taxon>
        <taxon>Spermatophyta</taxon>
        <taxon>Magnoliopsida</taxon>
        <taxon>eudicotyledons</taxon>
        <taxon>Gunneridae</taxon>
        <taxon>Pentapetalae</taxon>
        <taxon>asterids</taxon>
        <taxon>lamiids</taxon>
        <taxon>Gentianales</taxon>
        <taxon>Apocynaceae</taxon>
        <taxon>Rauvolfioideae</taxon>
        <taxon>Vinceae</taxon>
        <taxon>Catharanthinae</taxon>
        <taxon>Catharanthus</taxon>
    </lineage>
</organism>
<proteinExistence type="predicted"/>
<dbReference type="EMBL" id="CM044707">
    <property type="protein sequence ID" value="KAI5652442.1"/>
    <property type="molecule type" value="Genomic_DNA"/>
</dbReference>
<reference evidence="2" key="1">
    <citation type="journal article" date="2023" name="Nat. Plants">
        <title>Single-cell RNA sequencing provides a high-resolution roadmap for understanding the multicellular compartmentation of specialized metabolism.</title>
        <authorList>
            <person name="Sun S."/>
            <person name="Shen X."/>
            <person name="Li Y."/>
            <person name="Li Y."/>
            <person name="Wang S."/>
            <person name="Li R."/>
            <person name="Zhang H."/>
            <person name="Shen G."/>
            <person name="Guo B."/>
            <person name="Wei J."/>
            <person name="Xu J."/>
            <person name="St-Pierre B."/>
            <person name="Chen S."/>
            <person name="Sun C."/>
        </authorList>
    </citation>
    <scope>NUCLEOTIDE SEQUENCE [LARGE SCALE GENOMIC DNA]</scope>
</reference>
<evidence type="ECO:0000313" key="1">
    <source>
        <dbReference type="EMBL" id="KAI5652442.1"/>
    </source>
</evidence>
<name>A0ACB9ZXJ4_CATRO</name>
<accession>A0ACB9ZXJ4</accession>
<evidence type="ECO:0000313" key="2">
    <source>
        <dbReference type="Proteomes" id="UP001060085"/>
    </source>
</evidence>
<sequence>MLCTRESPNASSSTPRTSQEFKWASSSPPEYCQWIPSRRIREGAVEDEYCVLGSEDEPRASPQAGILSTSVDRDPYVFVDPAMSKLTDPALWKSMFPFVS</sequence>
<comment type="caution">
    <text evidence="1">The sequence shown here is derived from an EMBL/GenBank/DDBJ whole genome shotgun (WGS) entry which is preliminary data.</text>
</comment>
<keyword evidence="2" id="KW-1185">Reference proteome</keyword>
<protein>
    <submittedName>
        <fullName evidence="1">Uncharacterized protein</fullName>
    </submittedName>
</protein>
<gene>
    <name evidence="1" type="ORF">M9H77_29629</name>
</gene>